<dbReference type="Gene3D" id="3.40.630.30">
    <property type="match status" value="1"/>
</dbReference>
<dbReference type="GO" id="GO:1990189">
    <property type="term" value="F:protein N-terminal-serine acetyltransferase activity"/>
    <property type="evidence" value="ECO:0007669"/>
    <property type="project" value="TreeGrafter"/>
</dbReference>
<dbReference type="Pfam" id="PF13302">
    <property type="entry name" value="Acetyltransf_3"/>
    <property type="match status" value="1"/>
</dbReference>
<dbReference type="PANTHER" id="PTHR43441">
    <property type="entry name" value="RIBOSOMAL-PROTEIN-SERINE ACETYLTRANSFERASE"/>
    <property type="match status" value="1"/>
</dbReference>
<evidence type="ECO:0000259" key="1">
    <source>
        <dbReference type="PROSITE" id="PS51186"/>
    </source>
</evidence>
<feature type="domain" description="N-acetyltransferase" evidence="1">
    <location>
        <begin position="59"/>
        <end position="216"/>
    </location>
</feature>
<dbReference type="InterPro" id="IPR016181">
    <property type="entry name" value="Acyl_CoA_acyltransferase"/>
</dbReference>
<reference evidence="2 3" key="2">
    <citation type="submission" date="2018-07" db="EMBL/GenBank/DDBJ databases">
        <title>Diversity of Mesorhizobium strains in Brazil.</title>
        <authorList>
            <person name="Helene L.C.F."/>
            <person name="Dall'Agnol R."/>
            <person name="Delamuta J.R.M."/>
            <person name="Hungria M."/>
        </authorList>
    </citation>
    <scope>NUCLEOTIDE SEQUENCE [LARGE SCALE GENOMIC DNA]</scope>
    <source>
        <strain evidence="2 3">CNPSo 3140</strain>
    </source>
</reference>
<dbReference type="Proteomes" id="UP000251956">
    <property type="component" value="Unassembled WGS sequence"/>
</dbReference>
<proteinExistence type="predicted"/>
<evidence type="ECO:0000313" key="3">
    <source>
        <dbReference type="Proteomes" id="UP000251956"/>
    </source>
</evidence>
<dbReference type="PROSITE" id="PS51186">
    <property type="entry name" value="GNAT"/>
    <property type="match status" value="1"/>
</dbReference>
<dbReference type="GO" id="GO:0008999">
    <property type="term" value="F:protein-N-terminal-alanine acetyltransferase activity"/>
    <property type="evidence" value="ECO:0007669"/>
    <property type="project" value="TreeGrafter"/>
</dbReference>
<dbReference type="InterPro" id="IPR051908">
    <property type="entry name" value="Ribosomal_N-acetyltransferase"/>
</dbReference>
<evidence type="ECO:0000313" key="2">
    <source>
        <dbReference type="EMBL" id="RAZ78428.1"/>
    </source>
</evidence>
<accession>A0A330H0T9</accession>
<comment type="caution">
    <text evidence="2">The sequence shown here is derived from an EMBL/GenBank/DDBJ whole genome shotgun (WGS) entry which is preliminary data.</text>
</comment>
<gene>
    <name evidence="2" type="ORF">DPM35_07610</name>
</gene>
<keyword evidence="3" id="KW-1185">Reference proteome</keyword>
<dbReference type="SUPFAM" id="SSF55729">
    <property type="entry name" value="Acyl-CoA N-acyltransferases (Nat)"/>
    <property type="match status" value="1"/>
</dbReference>
<reference evidence="3" key="1">
    <citation type="submission" date="2018-06" db="EMBL/GenBank/DDBJ databases">
        <authorList>
            <person name="Helene L.C."/>
            <person name="Dall'Agnol R."/>
            <person name="Delamuta J.R."/>
            <person name="Hungria M."/>
        </authorList>
    </citation>
    <scope>NUCLEOTIDE SEQUENCE [LARGE SCALE GENOMIC DNA]</scope>
    <source>
        <strain evidence="3">CNPSo 3140</strain>
    </source>
</reference>
<dbReference type="AlphaFoldDB" id="A0A330H0T9"/>
<organism evidence="2 3">
    <name type="scientific">Mesorhizobium atlanticum</name>
    <dbReference type="NCBI Taxonomy" id="2233532"/>
    <lineage>
        <taxon>Bacteria</taxon>
        <taxon>Pseudomonadati</taxon>
        <taxon>Pseudomonadota</taxon>
        <taxon>Alphaproteobacteria</taxon>
        <taxon>Hyphomicrobiales</taxon>
        <taxon>Phyllobacteriaceae</taxon>
        <taxon>Mesorhizobium</taxon>
    </lineage>
</organism>
<keyword evidence="2" id="KW-0808">Transferase</keyword>
<dbReference type="EMBL" id="QMBQ01000002">
    <property type="protein sequence ID" value="RAZ78428.1"/>
    <property type="molecule type" value="Genomic_DNA"/>
</dbReference>
<sequence length="274" mass="30316">MVIMVTAFELVQRSSELSGILGGQVGGNMFGNANEVEAAATPTDAASVPVAVMVQGRFGRLRPLDAGRDAATLFRLSHDENTQATWVDMKVGPFTNEQAFAEHVAALVADPKRAFFAVDGPNETPVGWLCLMEARPAHHVVELGYVLYTPRLQRTGLGTEALYLILRHVFEDLGYRRLEWTCTVSNTRSRSAADRLGFVFEGILRQGLFLKGKPCDICMYSMLSREWPARRAAIEAWLSPDNFRDGRQVRSLSELATALPEIHAISCISPHQRK</sequence>
<dbReference type="InterPro" id="IPR000182">
    <property type="entry name" value="GNAT_dom"/>
</dbReference>
<name>A0A330H0T9_9HYPH</name>
<dbReference type="PANTHER" id="PTHR43441:SF5">
    <property type="entry name" value="FAMILY ACETYLTRANSFERASE, PUTATIVE-RELATED"/>
    <property type="match status" value="1"/>
</dbReference>
<protein>
    <submittedName>
        <fullName evidence="2">GNAT family N-acetyltransferase</fullName>
    </submittedName>
</protein>